<dbReference type="EMBL" id="OV725083">
    <property type="protein sequence ID" value="CAH1407579.1"/>
    <property type="molecule type" value="Genomic_DNA"/>
</dbReference>
<sequence length="127" mass="13861">MIGMPQHLNIRPASSCSNRADDGSWADIYDKIYNGAIGGGLERPGVTASGGVACCFNRDRYRSDHFGRSGPPNAVVTELPKRDLFFASIMGSRLRYMFSRSVDSLHNSSGTGSGLWRAVVFLTANWQ</sequence>
<accession>A0A9P0HRB5</accession>
<evidence type="ECO:0000313" key="1">
    <source>
        <dbReference type="EMBL" id="CAH1407579.1"/>
    </source>
</evidence>
<gene>
    <name evidence="1" type="ORF">NEZAVI_LOCUS15266</name>
</gene>
<dbReference type="Proteomes" id="UP001152798">
    <property type="component" value="Chromosome 7"/>
</dbReference>
<organism evidence="1 2">
    <name type="scientific">Nezara viridula</name>
    <name type="common">Southern green stink bug</name>
    <name type="synonym">Cimex viridulus</name>
    <dbReference type="NCBI Taxonomy" id="85310"/>
    <lineage>
        <taxon>Eukaryota</taxon>
        <taxon>Metazoa</taxon>
        <taxon>Ecdysozoa</taxon>
        <taxon>Arthropoda</taxon>
        <taxon>Hexapoda</taxon>
        <taxon>Insecta</taxon>
        <taxon>Pterygota</taxon>
        <taxon>Neoptera</taxon>
        <taxon>Paraneoptera</taxon>
        <taxon>Hemiptera</taxon>
        <taxon>Heteroptera</taxon>
        <taxon>Panheteroptera</taxon>
        <taxon>Pentatomomorpha</taxon>
        <taxon>Pentatomoidea</taxon>
        <taxon>Pentatomidae</taxon>
        <taxon>Pentatominae</taxon>
        <taxon>Nezara</taxon>
    </lineage>
</organism>
<evidence type="ECO:0000313" key="2">
    <source>
        <dbReference type="Proteomes" id="UP001152798"/>
    </source>
</evidence>
<name>A0A9P0HRB5_NEZVI</name>
<keyword evidence="2" id="KW-1185">Reference proteome</keyword>
<reference evidence="1" key="1">
    <citation type="submission" date="2022-01" db="EMBL/GenBank/DDBJ databases">
        <authorList>
            <person name="King R."/>
        </authorList>
    </citation>
    <scope>NUCLEOTIDE SEQUENCE</scope>
</reference>
<protein>
    <submittedName>
        <fullName evidence="1">Uncharacterized protein</fullName>
    </submittedName>
</protein>
<proteinExistence type="predicted"/>
<dbReference type="AlphaFoldDB" id="A0A9P0HRB5"/>